<accession>A0A6G9HI74</accession>
<dbReference type="RefSeq" id="WP_011205800.1">
    <property type="nucleotide sequence ID" value="NZ_BGLU01000028.1"/>
</dbReference>
<geneLocation type="plasmid" evidence="2">
    <name>pUZ8002</name>
</geneLocation>
<evidence type="ECO:0000256" key="1">
    <source>
        <dbReference type="SAM" id="MobiDB-lite"/>
    </source>
</evidence>
<feature type="compositionally biased region" description="Low complexity" evidence="1">
    <location>
        <begin position="192"/>
        <end position="223"/>
    </location>
</feature>
<protein>
    <recommendedName>
        <fullName evidence="3">FiwA protein</fullName>
    </recommendedName>
</protein>
<dbReference type="InterPro" id="IPR054044">
    <property type="entry name" value="PFIN"/>
</dbReference>
<dbReference type="Pfam" id="PF22162">
    <property type="entry name" value="PFIN"/>
    <property type="match status" value="1"/>
</dbReference>
<evidence type="ECO:0000313" key="2">
    <source>
        <dbReference type="EMBL" id="QIQ10411.1"/>
    </source>
</evidence>
<organism evidence="2">
    <name type="scientific">Escherichia coli</name>
    <dbReference type="NCBI Taxonomy" id="562"/>
    <lineage>
        <taxon>Bacteria</taxon>
        <taxon>Pseudomonadati</taxon>
        <taxon>Pseudomonadota</taxon>
        <taxon>Gammaproteobacteria</taxon>
        <taxon>Enterobacterales</taxon>
        <taxon>Enterobacteriaceae</taxon>
        <taxon>Escherichia</taxon>
    </lineage>
</organism>
<name>A0A6G9HI74_ECOLX</name>
<feature type="region of interest" description="Disordered" evidence="1">
    <location>
        <begin position="192"/>
        <end position="231"/>
    </location>
</feature>
<proteinExistence type="predicted"/>
<reference evidence="2" key="1">
    <citation type="submission" date="2019-10" db="EMBL/GenBank/DDBJ databases">
        <title>Complete sequence of plasmid pUZ8002, used for conjugal plasmid transfer.</title>
        <authorList>
            <person name="Ruckert C."/>
            <person name="Thieme E."/>
            <person name="Busche T."/>
            <person name="Kalinowski J."/>
            <person name="Persicke M."/>
        </authorList>
    </citation>
    <scope>NUCLEOTIDE SEQUENCE</scope>
    <source>
        <plasmid evidence="2">pUZ8002</plasmid>
    </source>
</reference>
<sequence length="231" mass="25590">MLTRLKGFLARRRELKELDVSVVSRPRPAPAELVQVDAREAVWRVPVPGQADRFMSAKPGAINDEMFVVRVDTEAFYRAWLRSSSTGRETRSDNCPLRSEMPQDYKFKHAVQGFAHGRENPVPLAFAGAHQERHRVDIGFSNGVTRSFWLIANKAPSFPIQVHGRESAELLNKVCGLDPAPLSFTELFAQAQRQAPQVATPARPAPAAATRPAPKVQPRPGRSGPRKGRGL</sequence>
<dbReference type="EMBL" id="MN602278">
    <property type="protein sequence ID" value="QIQ10411.1"/>
    <property type="molecule type" value="Genomic_DNA"/>
</dbReference>
<dbReference type="CDD" id="cd16389">
    <property type="entry name" value="FIN"/>
    <property type="match status" value="1"/>
</dbReference>
<evidence type="ECO:0008006" key="3">
    <source>
        <dbReference type="Google" id="ProtNLM"/>
    </source>
</evidence>
<dbReference type="AlphaFoldDB" id="A0A6G9HI74"/>
<keyword evidence="2" id="KW-0614">Plasmid</keyword>
<dbReference type="InterPro" id="IPR035615">
    <property type="entry name" value="FiwA/Osa"/>
</dbReference>